<organism evidence="2 3">
    <name type="scientific">Ensete ventricosum</name>
    <name type="common">Abyssinian banana</name>
    <name type="synonym">Musa ensete</name>
    <dbReference type="NCBI Taxonomy" id="4639"/>
    <lineage>
        <taxon>Eukaryota</taxon>
        <taxon>Viridiplantae</taxon>
        <taxon>Streptophyta</taxon>
        <taxon>Embryophyta</taxon>
        <taxon>Tracheophyta</taxon>
        <taxon>Spermatophyta</taxon>
        <taxon>Magnoliopsida</taxon>
        <taxon>Liliopsida</taxon>
        <taxon>Zingiberales</taxon>
        <taxon>Musaceae</taxon>
        <taxon>Ensete</taxon>
    </lineage>
</organism>
<dbReference type="AlphaFoldDB" id="A0A427AGF4"/>
<protein>
    <submittedName>
        <fullName evidence="2">Uncharacterized protein</fullName>
    </submittedName>
</protein>
<gene>
    <name evidence="2" type="ORF">B296_00031469</name>
</gene>
<dbReference type="Proteomes" id="UP000287651">
    <property type="component" value="Unassembled WGS sequence"/>
</dbReference>
<comment type="caution">
    <text evidence="2">The sequence shown here is derived from an EMBL/GenBank/DDBJ whole genome shotgun (WGS) entry which is preliminary data.</text>
</comment>
<evidence type="ECO:0000313" key="2">
    <source>
        <dbReference type="EMBL" id="RRT75242.1"/>
    </source>
</evidence>
<feature type="non-terminal residue" evidence="2">
    <location>
        <position position="66"/>
    </location>
</feature>
<feature type="region of interest" description="Disordered" evidence="1">
    <location>
        <begin position="24"/>
        <end position="66"/>
    </location>
</feature>
<accession>A0A427AGF4</accession>
<proteinExistence type="predicted"/>
<name>A0A427AGF4_ENSVE</name>
<reference evidence="2 3" key="1">
    <citation type="journal article" date="2014" name="Agronomy (Basel)">
        <title>A Draft Genome Sequence for Ensete ventricosum, the Drought-Tolerant Tree Against Hunger.</title>
        <authorList>
            <person name="Harrison J."/>
            <person name="Moore K.A."/>
            <person name="Paszkiewicz K."/>
            <person name="Jones T."/>
            <person name="Grant M."/>
            <person name="Ambacheew D."/>
            <person name="Muzemil S."/>
            <person name="Studholme D.J."/>
        </authorList>
    </citation>
    <scope>NUCLEOTIDE SEQUENCE [LARGE SCALE GENOMIC DNA]</scope>
</reference>
<sequence>MAHRNHPNPTREIPRVRHPFHLGMLDSMAPPAADPSRIARPPADHMRPTRRPKKLPPGVRSPASIR</sequence>
<evidence type="ECO:0000313" key="3">
    <source>
        <dbReference type="Proteomes" id="UP000287651"/>
    </source>
</evidence>
<dbReference type="EMBL" id="AMZH03002541">
    <property type="protein sequence ID" value="RRT75242.1"/>
    <property type="molecule type" value="Genomic_DNA"/>
</dbReference>
<evidence type="ECO:0000256" key="1">
    <source>
        <dbReference type="SAM" id="MobiDB-lite"/>
    </source>
</evidence>